<feature type="transmembrane region" description="Helical" evidence="6">
    <location>
        <begin position="181"/>
        <end position="202"/>
    </location>
</feature>
<evidence type="ECO:0000256" key="4">
    <source>
        <dbReference type="ARBA" id="ARBA00022989"/>
    </source>
</evidence>
<keyword evidence="4 6" id="KW-1133">Transmembrane helix</keyword>
<name>A0A328Q7A0_9EURY</name>
<sequence>MEIYKMKRILYVDYMRFLAIVGVLFLHITSNYITNTPIFGNYWIQSIFISSLTRFSIILFIMISGLLLLKKDNPINTIPRRIKRILEPFIVWFIIYFIVKWSLGLFESNTNNFLVLFINAILDPTIVSVQFWFVYMIIALYIATPLVSKLVHTLTDREIEYFLGIWFVCLVLKFIDKNILILDFMGFFMGHMGYFILGYYLSNTKRYCFNNRKFAICLIVIGTLITFMGTLYLTSLSNSLDLKFLTLGDLTPGAAIQAAGIFILIKNTDFREIYGKYSEIINNHIILFSKLSYGMYLSNVLLINLCSKIGIFSLNIPPFINVPIMVIMLIVILSVMLLVMNKIPIIKKATGLNNNLNKG</sequence>
<feature type="transmembrane region" description="Helical" evidence="6">
    <location>
        <begin position="214"/>
        <end position="233"/>
    </location>
</feature>
<comment type="caution">
    <text evidence="8">The sequence shown here is derived from an EMBL/GenBank/DDBJ whole genome shotgun (WGS) entry which is preliminary data.</text>
</comment>
<feature type="transmembrane region" description="Helical" evidence="6">
    <location>
        <begin position="245"/>
        <end position="265"/>
    </location>
</feature>
<dbReference type="GO" id="GO:0005886">
    <property type="term" value="C:plasma membrane"/>
    <property type="evidence" value="ECO:0007669"/>
    <property type="project" value="UniProtKB-SubCell"/>
</dbReference>
<feature type="transmembrane region" description="Helical" evidence="6">
    <location>
        <begin position="126"/>
        <end position="147"/>
    </location>
</feature>
<feature type="transmembrane region" description="Helical" evidence="6">
    <location>
        <begin position="320"/>
        <end position="339"/>
    </location>
</feature>
<feature type="domain" description="Acyltransferase 3" evidence="7">
    <location>
        <begin position="10"/>
        <end position="337"/>
    </location>
</feature>
<feature type="transmembrane region" description="Helical" evidence="6">
    <location>
        <begin position="12"/>
        <end position="30"/>
    </location>
</feature>
<dbReference type="GO" id="GO:0009246">
    <property type="term" value="P:enterobacterial common antigen biosynthetic process"/>
    <property type="evidence" value="ECO:0007669"/>
    <property type="project" value="TreeGrafter"/>
</dbReference>
<proteinExistence type="predicted"/>
<comment type="subcellular location">
    <subcellularLocation>
        <location evidence="1">Cell membrane</location>
        <topology evidence="1">Multi-pass membrane protein</topology>
    </subcellularLocation>
</comment>
<keyword evidence="2" id="KW-1003">Cell membrane</keyword>
<dbReference type="PANTHER" id="PTHR40074:SF2">
    <property type="entry name" value="O-ACETYLTRANSFERASE WECH"/>
    <property type="match status" value="1"/>
</dbReference>
<evidence type="ECO:0000313" key="9">
    <source>
        <dbReference type="Proteomes" id="UP000248557"/>
    </source>
</evidence>
<dbReference type="AlphaFoldDB" id="A0A328Q7A0"/>
<evidence type="ECO:0000256" key="3">
    <source>
        <dbReference type="ARBA" id="ARBA00022692"/>
    </source>
</evidence>
<protein>
    <recommendedName>
        <fullName evidence="7">Acyltransferase 3 domain-containing protein</fullName>
    </recommendedName>
</protein>
<feature type="transmembrane region" description="Helical" evidence="6">
    <location>
        <begin position="159"/>
        <end position="175"/>
    </location>
</feature>
<dbReference type="Pfam" id="PF01757">
    <property type="entry name" value="Acyl_transf_3"/>
    <property type="match status" value="1"/>
</dbReference>
<keyword evidence="5 6" id="KW-0472">Membrane</keyword>
<accession>A0A328Q7A0</accession>
<evidence type="ECO:0000259" key="7">
    <source>
        <dbReference type="Pfam" id="PF01757"/>
    </source>
</evidence>
<evidence type="ECO:0000256" key="1">
    <source>
        <dbReference type="ARBA" id="ARBA00004651"/>
    </source>
</evidence>
<evidence type="ECO:0000313" key="8">
    <source>
        <dbReference type="EMBL" id="RAP02639.1"/>
    </source>
</evidence>
<organism evidence="8 9">
    <name type="scientific">Methanosphaera stadtmanae</name>
    <dbReference type="NCBI Taxonomy" id="2317"/>
    <lineage>
        <taxon>Archaea</taxon>
        <taxon>Methanobacteriati</taxon>
        <taxon>Methanobacteriota</taxon>
        <taxon>Methanomada group</taxon>
        <taxon>Methanobacteria</taxon>
        <taxon>Methanobacteriales</taxon>
        <taxon>Methanobacteriaceae</taxon>
        <taxon>Methanosphaera</taxon>
    </lineage>
</organism>
<dbReference type="InterPro" id="IPR002656">
    <property type="entry name" value="Acyl_transf_3_dom"/>
</dbReference>
<dbReference type="Proteomes" id="UP000248557">
    <property type="component" value="Unassembled WGS sequence"/>
</dbReference>
<feature type="transmembrane region" description="Helical" evidence="6">
    <location>
        <begin position="89"/>
        <end position="106"/>
    </location>
</feature>
<keyword evidence="3 6" id="KW-0812">Transmembrane</keyword>
<dbReference type="GO" id="GO:0016413">
    <property type="term" value="F:O-acetyltransferase activity"/>
    <property type="evidence" value="ECO:0007669"/>
    <property type="project" value="TreeGrafter"/>
</dbReference>
<evidence type="ECO:0000256" key="2">
    <source>
        <dbReference type="ARBA" id="ARBA00022475"/>
    </source>
</evidence>
<reference evidence="8 9" key="1">
    <citation type="submission" date="2017-05" db="EMBL/GenBank/DDBJ databases">
        <title>Host range expansion of the Methanosphaera genus to humans and monogastric animals involves recent and extensive reduction in genome content.</title>
        <authorList>
            <person name="Hoedt E.C."/>
            <person name="Volmer J.G."/>
            <person name="Parks D.H."/>
            <person name="Rosewarne C.P."/>
            <person name="Denman S.E."/>
            <person name="Mcsweeney C.S."/>
            <person name="O Cuiv P."/>
            <person name="Hugenholtz P."/>
            <person name="Tyson G.W."/>
            <person name="Morrison M."/>
        </authorList>
    </citation>
    <scope>NUCLEOTIDE SEQUENCE [LARGE SCALE GENOMIC DNA]</scope>
    <source>
        <strain evidence="8 9">PA5</strain>
    </source>
</reference>
<dbReference type="PANTHER" id="PTHR40074">
    <property type="entry name" value="O-ACETYLTRANSFERASE WECH"/>
    <property type="match status" value="1"/>
</dbReference>
<evidence type="ECO:0000256" key="6">
    <source>
        <dbReference type="SAM" id="Phobius"/>
    </source>
</evidence>
<gene>
    <name evidence="8" type="ORF">CA615_06685</name>
</gene>
<feature type="transmembrane region" description="Helical" evidence="6">
    <location>
        <begin position="42"/>
        <end position="69"/>
    </location>
</feature>
<evidence type="ECO:0000256" key="5">
    <source>
        <dbReference type="ARBA" id="ARBA00023136"/>
    </source>
</evidence>
<dbReference type="EMBL" id="NGJK01000081">
    <property type="protein sequence ID" value="RAP02639.1"/>
    <property type="molecule type" value="Genomic_DNA"/>
</dbReference>